<dbReference type="GO" id="GO:0004788">
    <property type="term" value="F:thiamine diphosphokinase activity"/>
    <property type="evidence" value="ECO:0007669"/>
    <property type="project" value="UniProtKB-UniRule"/>
</dbReference>
<reference evidence="7" key="1">
    <citation type="submission" date="2020-10" db="EMBL/GenBank/DDBJ databases">
        <authorList>
            <person name="Gilroy R."/>
        </authorList>
    </citation>
    <scope>NUCLEOTIDE SEQUENCE</scope>
    <source>
        <strain evidence="7">9366</strain>
    </source>
</reference>
<dbReference type="InterPro" id="IPR036371">
    <property type="entry name" value="TPK_B1-bd_sf"/>
</dbReference>
<name>A0A9D1MNG8_9FIRM</name>
<dbReference type="PANTHER" id="PTHR41299">
    <property type="entry name" value="THIAMINE PYROPHOSPHOKINASE"/>
    <property type="match status" value="1"/>
</dbReference>
<dbReference type="InterPro" id="IPR053149">
    <property type="entry name" value="TPK"/>
</dbReference>
<dbReference type="GO" id="GO:0005524">
    <property type="term" value="F:ATP binding"/>
    <property type="evidence" value="ECO:0007669"/>
    <property type="project" value="UniProtKB-KW"/>
</dbReference>
<dbReference type="InterPro" id="IPR036759">
    <property type="entry name" value="TPK_catalytic_sf"/>
</dbReference>
<protein>
    <recommendedName>
        <fullName evidence="5">Thiamine diphosphokinase</fullName>
        <ecNumber evidence="5">2.7.6.2</ecNumber>
    </recommendedName>
</protein>
<dbReference type="EMBL" id="DVNJ01000032">
    <property type="protein sequence ID" value="HIU63318.1"/>
    <property type="molecule type" value="Genomic_DNA"/>
</dbReference>
<dbReference type="PANTHER" id="PTHR41299:SF1">
    <property type="entry name" value="THIAMINE PYROPHOSPHOKINASE"/>
    <property type="match status" value="1"/>
</dbReference>
<organism evidence="7 8">
    <name type="scientific">Candidatus Caccalectryoclostridium excrementigallinarum</name>
    <dbReference type="NCBI Taxonomy" id="2840710"/>
    <lineage>
        <taxon>Bacteria</taxon>
        <taxon>Bacillati</taxon>
        <taxon>Bacillota</taxon>
        <taxon>Clostridia</taxon>
        <taxon>Christensenellales</taxon>
        <taxon>Christensenellaceae</taxon>
        <taxon>Christensenellaceae incertae sedis</taxon>
        <taxon>Candidatus Caccalectryoclostridium</taxon>
    </lineage>
</organism>
<evidence type="ECO:0000259" key="6">
    <source>
        <dbReference type="SMART" id="SM00983"/>
    </source>
</evidence>
<keyword evidence="1 7" id="KW-0808">Transferase</keyword>
<dbReference type="GO" id="GO:0016301">
    <property type="term" value="F:kinase activity"/>
    <property type="evidence" value="ECO:0007669"/>
    <property type="project" value="UniProtKB-KW"/>
</dbReference>
<dbReference type="CDD" id="cd07995">
    <property type="entry name" value="TPK"/>
    <property type="match status" value="1"/>
</dbReference>
<dbReference type="NCBIfam" id="TIGR01378">
    <property type="entry name" value="thi_PPkinase"/>
    <property type="match status" value="1"/>
</dbReference>
<sequence>MKYYIVGASDFAREKFKPEEDAFVIAADAGVLYTGERADLAIGDWDSLFRVPEGVKTVTLPVAKDHTDTGEAIDYALSHGAEEIVLFGASGGRTDHYLANLQYLVTIADAGVKASMVCPDCVIYAMAEGEREFEGRGKTLSLIPMRERVEVSISGVRYPLKKRLMPSDNPGLGVSNVIEEKCARVTVHEGIVLVIVNDKVCGV</sequence>
<dbReference type="Pfam" id="PF04265">
    <property type="entry name" value="TPK_B1_binding"/>
    <property type="match status" value="1"/>
</dbReference>
<dbReference type="EC" id="2.7.6.2" evidence="5"/>
<dbReference type="GO" id="GO:0030975">
    <property type="term" value="F:thiamine binding"/>
    <property type="evidence" value="ECO:0007669"/>
    <property type="project" value="InterPro"/>
</dbReference>
<evidence type="ECO:0000256" key="3">
    <source>
        <dbReference type="ARBA" id="ARBA00022777"/>
    </source>
</evidence>
<dbReference type="GO" id="GO:0009229">
    <property type="term" value="P:thiamine diphosphate biosynthetic process"/>
    <property type="evidence" value="ECO:0007669"/>
    <property type="project" value="InterPro"/>
</dbReference>
<accession>A0A9D1MNG8</accession>
<evidence type="ECO:0000256" key="2">
    <source>
        <dbReference type="ARBA" id="ARBA00022741"/>
    </source>
</evidence>
<dbReference type="InterPro" id="IPR006282">
    <property type="entry name" value="Thi_PPkinase"/>
</dbReference>
<dbReference type="AlphaFoldDB" id="A0A9D1MNG8"/>
<dbReference type="GO" id="GO:0006772">
    <property type="term" value="P:thiamine metabolic process"/>
    <property type="evidence" value="ECO:0007669"/>
    <property type="project" value="UniProtKB-UniRule"/>
</dbReference>
<evidence type="ECO:0000256" key="4">
    <source>
        <dbReference type="ARBA" id="ARBA00022840"/>
    </source>
</evidence>
<evidence type="ECO:0000313" key="7">
    <source>
        <dbReference type="EMBL" id="HIU63318.1"/>
    </source>
</evidence>
<keyword evidence="4" id="KW-0067">ATP-binding</keyword>
<keyword evidence="3" id="KW-0418">Kinase</keyword>
<dbReference type="SUPFAM" id="SSF63862">
    <property type="entry name" value="Thiamin pyrophosphokinase, substrate-binding domain"/>
    <property type="match status" value="1"/>
</dbReference>
<dbReference type="SUPFAM" id="SSF63999">
    <property type="entry name" value="Thiamin pyrophosphokinase, catalytic domain"/>
    <property type="match status" value="1"/>
</dbReference>
<dbReference type="InterPro" id="IPR007373">
    <property type="entry name" value="Thiamin_PyroPKinase_B1-bd"/>
</dbReference>
<feature type="domain" description="Thiamin pyrophosphokinase thiamin-binding" evidence="6">
    <location>
        <begin position="135"/>
        <end position="193"/>
    </location>
</feature>
<gene>
    <name evidence="7" type="ORF">IAB07_06085</name>
</gene>
<dbReference type="Proteomes" id="UP000824145">
    <property type="component" value="Unassembled WGS sequence"/>
</dbReference>
<dbReference type="Pfam" id="PF04263">
    <property type="entry name" value="TPK_catalytic"/>
    <property type="match status" value="1"/>
</dbReference>
<dbReference type="SMART" id="SM00983">
    <property type="entry name" value="TPK_B1_binding"/>
    <property type="match status" value="1"/>
</dbReference>
<reference evidence="7" key="2">
    <citation type="journal article" date="2021" name="PeerJ">
        <title>Extensive microbial diversity within the chicken gut microbiome revealed by metagenomics and culture.</title>
        <authorList>
            <person name="Gilroy R."/>
            <person name="Ravi A."/>
            <person name="Getino M."/>
            <person name="Pursley I."/>
            <person name="Horton D.L."/>
            <person name="Alikhan N.F."/>
            <person name="Baker D."/>
            <person name="Gharbi K."/>
            <person name="Hall N."/>
            <person name="Watson M."/>
            <person name="Adriaenssens E.M."/>
            <person name="Foster-Nyarko E."/>
            <person name="Jarju S."/>
            <person name="Secka A."/>
            <person name="Antonio M."/>
            <person name="Oren A."/>
            <person name="Chaudhuri R.R."/>
            <person name="La Ragione R."/>
            <person name="Hildebrand F."/>
            <person name="Pallen M.J."/>
        </authorList>
    </citation>
    <scope>NUCLEOTIDE SEQUENCE</scope>
    <source>
        <strain evidence="7">9366</strain>
    </source>
</reference>
<evidence type="ECO:0000313" key="8">
    <source>
        <dbReference type="Proteomes" id="UP000824145"/>
    </source>
</evidence>
<evidence type="ECO:0000256" key="5">
    <source>
        <dbReference type="NCBIfam" id="TIGR01378"/>
    </source>
</evidence>
<proteinExistence type="predicted"/>
<keyword evidence="2" id="KW-0547">Nucleotide-binding</keyword>
<evidence type="ECO:0000256" key="1">
    <source>
        <dbReference type="ARBA" id="ARBA00022679"/>
    </source>
</evidence>
<dbReference type="Gene3D" id="3.40.50.10240">
    <property type="entry name" value="Thiamin pyrophosphokinase, catalytic domain"/>
    <property type="match status" value="1"/>
</dbReference>
<dbReference type="InterPro" id="IPR007371">
    <property type="entry name" value="TPK_catalytic"/>
</dbReference>
<comment type="caution">
    <text evidence="7">The sequence shown here is derived from an EMBL/GenBank/DDBJ whole genome shotgun (WGS) entry which is preliminary data.</text>
</comment>